<feature type="transmembrane region" description="Helical" evidence="1">
    <location>
        <begin position="61"/>
        <end position="86"/>
    </location>
</feature>
<proteinExistence type="predicted"/>
<dbReference type="Proteomes" id="UP001490330">
    <property type="component" value="Unassembled WGS sequence"/>
</dbReference>
<sequence>MYRRVVTDADRRRDAEELRREAGRRLAEFDESLACLSLADVAAPLTRSTLEQTHEDLVQDVVGGLLGALGTLAILIETALLAGYLADNGFSLGSVFLAGLMELGGLLLVGVLGWTALWLQNRTRAGGDIARNQLIRLTVKAVGACAQAHRTPDAQRGPHLQELDRLYRAVEQCLLWAHHTRRTMAFSSPRRVAAKQHSAWVAGALRKDLCRLDVEPDNALVNLAGKLVRISERYAQGRVGHLLDQDELDGARPLPIARKAFWETAHMVLVLLAAFGGSVAAHRWGPVIGVPEAIQPLAMVIGAAVAATAAGGWQRAVQLKELITGT</sequence>
<comment type="caution">
    <text evidence="2">The sequence shown here is derived from an EMBL/GenBank/DDBJ whole genome shotgun (WGS) entry which is preliminary data.</text>
</comment>
<evidence type="ECO:0008006" key="4">
    <source>
        <dbReference type="Google" id="ProtNLM"/>
    </source>
</evidence>
<gene>
    <name evidence="2" type="ORF">ABT322_08880</name>
</gene>
<name>A0ABV1VBM2_9ACTN</name>
<accession>A0ABV1VBM2</accession>
<feature type="transmembrane region" description="Helical" evidence="1">
    <location>
        <begin position="293"/>
        <end position="313"/>
    </location>
</feature>
<evidence type="ECO:0000313" key="3">
    <source>
        <dbReference type="Proteomes" id="UP001490330"/>
    </source>
</evidence>
<keyword evidence="1" id="KW-1133">Transmembrane helix</keyword>
<evidence type="ECO:0000256" key="1">
    <source>
        <dbReference type="SAM" id="Phobius"/>
    </source>
</evidence>
<evidence type="ECO:0000313" key="2">
    <source>
        <dbReference type="EMBL" id="MER6903888.1"/>
    </source>
</evidence>
<dbReference type="RefSeq" id="WP_350815019.1">
    <property type="nucleotide sequence ID" value="NZ_JBEPCV010000005.1"/>
</dbReference>
<keyword evidence="1" id="KW-0472">Membrane</keyword>
<protein>
    <recommendedName>
        <fullName evidence="4">Integral membrane protein</fullName>
    </recommendedName>
</protein>
<dbReference type="EMBL" id="JBEPCV010000005">
    <property type="protein sequence ID" value="MER6903888.1"/>
    <property type="molecule type" value="Genomic_DNA"/>
</dbReference>
<keyword evidence="1" id="KW-0812">Transmembrane</keyword>
<organism evidence="2 3">
    <name type="scientific">Streptomyces flaveolus</name>
    <dbReference type="NCBI Taxonomy" id="67297"/>
    <lineage>
        <taxon>Bacteria</taxon>
        <taxon>Bacillati</taxon>
        <taxon>Actinomycetota</taxon>
        <taxon>Actinomycetes</taxon>
        <taxon>Kitasatosporales</taxon>
        <taxon>Streptomycetaceae</taxon>
        <taxon>Streptomyces</taxon>
    </lineage>
</organism>
<keyword evidence="3" id="KW-1185">Reference proteome</keyword>
<reference evidence="2 3" key="1">
    <citation type="submission" date="2024-06" db="EMBL/GenBank/DDBJ databases">
        <title>The Natural Products Discovery Center: Release of the First 8490 Sequenced Strains for Exploring Actinobacteria Biosynthetic Diversity.</title>
        <authorList>
            <person name="Kalkreuter E."/>
            <person name="Kautsar S.A."/>
            <person name="Yang D."/>
            <person name="Bader C.D."/>
            <person name="Teijaro C.N."/>
            <person name="Fluegel L."/>
            <person name="Davis C.M."/>
            <person name="Simpson J.R."/>
            <person name="Lauterbach L."/>
            <person name="Steele A.D."/>
            <person name="Gui C."/>
            <person name="Meng S."/>
            <person name="Li G."/>
            <person name="Viehrig K."/>
            <person name="Ye F."/>
            <person name="Su P."/>
            <person name="Kiefer A.F."/>
            <person name="Nichols A."/>
            <person name="Cepeda A.J."/>
            <person name="Yan W."/>
            <person name="Fan B."/>
            <person name="Jiang Y."/>
            <person name="Adhikari A."/>
            <person name="Zheng C.-J."/>
            <person name="Schuster L."/>
            <person name="Cowan T.M."/>
            <person name="Smanski M.J."/>
            <person name="Chevrette M.G."/>
            <person name="De Carvalho L.P.S."/>
            <person name="Shen B."/>
        </authorList>
    </citation>
    <scope>NUCLEOTIDE SEQUENCE [LARGE SCALE GENOMIC DNA]</scope>
    <source>
        <strain evidence="2 3">NPDC000632</strain>
    </source>
</reference>
<feature type="transmembrane region" description="Helical" evidence="1">
    <location>
        <begin position="260"/>
        <end position="281"/>
    </location>
</feature>
<feature type="transmembrane region" description="Helical" evidence="1">
    <location>
        <begin position="92"/>
        <end position="119"/>
    </location>
</feature>